<keyword evidence="1" id="KW-0645">Protease</keyword>
<keyword evidence="1" id="KW-0378">Hydrolase</keyword>
<gene>
    <name evidence="1" type="ordered locus">Hoch_5834</name>
</gene>
<keyword evidence="2" id="KW-1185">Reference proteome</keyword>
<protein>
    <submittedName>
        <fullName evidence="1">Aminopeptidase</fullName>
    </submittedName>
</protein>
<proteinExistence type="predicted"/>
<sequence length="349" mass="38445">MALAALAALASLGSAGCLTTRYVIQAGMGQAELWGESRAIDDVLEDARTDERTRVLLREVGEVRRFAEARGLATKGNYRSYVALDRPAVVWFLAASRPLSFEPKLWHFPIVGSFPYTGWFDEREALKMAALLRDHGYETFLRPVRAYSTGGWFRDPVLSSMFSSRDDALRDLVNVLLHELTHANILVSDQSTFNESIASFVGDTMTEEYLGARFGADSEELRVYREELAASRVRGARLAAAYAELAALYASDAGDDDKRARKQRILSQLDAELKLPYRPNNAAMLGFKTYNAGLDEFAALFATCGRDWPRFFAAIDTLAPGAFPKPQAEDIGPVIDALAARGCPAAPRS</sequence>
<dbReference type="KEGG" id="hoh:Hoch_5834"/>
<accession>D0LIF4</accession>
<dbReference type="STRING" id="502025.Hoch_5834"/>
<reference evidence="1 2" key="1">
    <citation type="journal article" date="2010" name="Stand. Genomic Sci.">
        <title>Complete genome sequence of Haliangium ochraceum type strain (SMP-2).</title>
        <authorList>
            <consortium name="US DOE Joint Genome Institute (JGI-PGF)"/>
            <person name="Ivanova N."/>
            <person name="Daum C."/>
            <person name="Lang E."/>
            <person name="Abt B."/>
            <person name="Kopitz M."/>
            <person name="Saunders E."/>
            <person name="Lapidus A."/>
            <person name="Lucas S."/>
            <person name="Glavina Del Rio T."/>
            <person name="Nolan M."/>
            <person name="Tice H."/>
            <person name="Copeland A."/>
            <person name="Cheng J.F."/>
            <person name="Chen F."/>
            <person name="Bruce D."/>
            <person name="Goodwin L."/>
            <person name="Pitluck S."/>
            <person name="Mavromatis K."/>
            <person name="Pati A."/>
            <person name="Mikhailova N."/>
            <person name="Chen A."/>
            <person name="Palaniappan K."/>
            <person name="Land M."/>
            <person name="Hauser L."/>
            <person name="Chang Y.J."/>
            <person name="Jeffries C.D."/>
            <person name="Detter J.C."/>
            <person name="Brettin T."/>
            <person name="Rohde M."/>
            <person name="Goker M."/>
            <person name="Bristow J."/>
            <person name="Markowitz V."/>
            <person name="Eisen J.A."/>
            <person name="Hugenholtz P."/>
            <person name="Kyrpides N.C."/>
            <person name="Klenk H.P."/>
        </authorList>
    </citation>
    <scope>NUCLEOTIDE SEQUENCE [LARGE SCALE GENOMIC DNA]</scope>
    <source>
        <strain evidence="2">DSM 14365 / CIP 107738 / JCM 11303 / AJ 13395 / SMP-2</strain>
    </source>
</reference>
<dbReference type="Proteomes" id="UP000001880">
    <property type="component" value="Chromosome"/>
</dbReference>
<dbReference type="AlphaFoldDB" id="D0LIF4"/>
<keyword evidence="1" id="KW-0031">Aminopeptidase</keyword>
<evidence type="ECO:0000313" key="1">
    <source>
        <dbReference type="EMBL" id="ACY18310.1"/>
    </source>
</evidence>
<dbReference type="eggNOG" id="COG4324">
    <property type="taxonomic scope" value="Bacteria"/>
</dbReference>
<organism evidence="1 2">
    <name type="scientific">Haliangium ochraceum (strain DSM 14365 / JCM 11303 / SMP-2)</name>
    <dbReference type="NCBI Taxonomy" id="502025"/>
    <lineage>
        <taxon>Bacteria</taxon>
        <taxon>Pseudomonadati</taxon>
        <taxon>Myxococcota</taxon>
        <taxon>Polyangia</taxon>
        <taxon>Haliangiales</taxon>
        <taxon>Kofleriaceae</taxon>
        <taxon>Haliangium</taxon>
    </lineage>
</organism>
<dbReference type="GO" id="GO:0004177">
    <property type="term" value="F:aminopeptidase activity"/>
    <property type="evidence" value="ECO:0007669"/>
    <property type="project" value="UniProtKB-KW"/>
</dbReference>
<evidence type="ECO:0000313" key="2">
    <source>
        <dbReference type="Proteomes" id="UP000001880"/>
    </source>
</evidence>
<dbReference type="EMBL" id="CP001804">
    <property type="protein sequence ID" value="ACY18310.1"/>
    <property type="molecule type" value="Genomic_DNA"/>
</dbReference>
<dbReference type="Pfam" id="PF10023">
    <property type="entry name" value="Aminopep"/>
    <property type="match status" value="1"/>
</dbReference>
<dbReference type="HOGENOM" id="CLU_064960_0_0_7"/>
<dbReference type="InterPro" id="IPR014553">
    <property type="entry name" value="Aminopept"/>
</dbReference>
<name>D0LIF4_HALO1</name>